<keyword evidence="4" id="KW-0808">Transferase</keyword>
<feature type="transmembrane region" description="Helical" evidence="9">
    <location>
        <begin position="1962"/>
        <end position="1981"/>
    </location>
</feature>
<comment type="catalytic activity">
    <reaction evidence="7">
        <text>[(1-&gt;3)-alpha-D-glucosyl](n) + UDP-alpha-D-glucose = [(1-&gt;3)-alpha-D-glucosyl](n+1) + UDP + H(+)</text>
        <dbReference type="Rhea" id="RHEA:19749"/>
        <dbReference type="Rhea" id="RHEA-COMP:11150"/>
        <dbReference type="Rhea" id="RHEA-COMP:11151"/>
        <dbReference type="ChEBI" id="CHEBI:15378"/>
        <dbReference type="ChEBI" id="CHEBI:28100"/>
        <dbReference type="ChEBI" id="CHEBI:58223"/>
        <dbReference type="ChEBI" id="CHEBI:58885"/>
        <dbReference type="EC" id="2.4.1.183"/>
    </reaction>
</comment>
<evidence type="ECO:0000256" key="8">
    <source>
        <dbReference type="SAM" id="MobiDB-lite"/>
    </source>
</evidence>
<dbReference type="Pfam" id="PF26108">
    <property type="entry name" value="GH_Mok13"/>
    <property type="match status" value="1"/>
</dbReference>
<evidence type="ECO:0000256" key="7">
    <source>
        <dbReference type="ARBA" id="ARBA00048960"/>
    </source>
</evidence>
<dbReference type="SUPFAM" id="SSF53756">
    <property type="entry name" value="UDP-Glycosyltransferase/glycogen phosphorylase"/>
    <property type="match status" value="1"/>
</dbReference>
<feature type="compositionally biased region" description="Polar residues" evidence="8">
    <location>
        <begin position="1711"/>
        <end position="1723"/>
    </location>
</feature>
<dbReference type="GO" id="GO:0009277">
    <property type="term" value="C:fungal-type cell wall"/>
    <property type="evidence" value="ECO:0007669"/>
    <property type="project" value="TreeGrafter"/>
</dbReference>
<comment type="caution">
    <text evidence="12">The sequence shown here is derived from an EMBL/GenBank/DDBJ whole genome shotgun (WGS) entry which is preliminary data.</text>
</comment>
<dbReference type="Pfam" id="PF26114">
    <property type="entry name" value="Ig_2_Mok13"/>
    <property type="match status" value="1"/>
</dbReference>
<dbReference type="CDD" id="cd03791">
    <property type="entry name" value="GT5_Glycogen_synthase_DULL1-like"/>
    <property type="match status" value="1"/>
</dbReference>
<feature type="transmembrane region" description="Helical" evidence="9">
    <location>
        <begin position="2057"/>
        <end position="2078"/>
    </location>
</feature>
<dbReference type="GO" id="GO:0070600">
    <property type="term" value="P:fungal-type cell wall (1-&gt;3)-alpha-glucan biosynthetic process"/>
    <property type="evidence" value="ECO:0007669"/>
    <property type="project" value="TreeGrafter"/>
</dbReference>
<dbReference type="GO" id="GO:0016052">
    <property type="term" value="P:carbohydrate catabolic process"/>
    <property type="evidence" value="ECO:0007669"/>
    <property type="project" value="UniProtKB-ARBA"/>
</dbReference>
<dbReference type="InterPro" id="IPR045857">
    <property type="entry name" value="O16G_dom_2"/>
</dbReference>
<evidence type="ECO:0000256" key="9">
    <source>
        <dbReference type="SAM" id="Phobius"/>
    </source>
</evidence>
<feature type="transmembrane region" description="Helical" evidence="9">
    <location>
        <begin position="2090"/>
        <end position="2112"/>
    </location>
</feature>
<keyword evidence="3" id="KW-0328">Glycosyltransferase</keyword>
<evidence type="ECO:0000313" key="12">
    <source>
        <dbReference type="EMBL" id="KAB5595708.1"/>
    </source>
</evidence>
<dbReference type="OrthoDB" id="512920at2759"/>
<dbReference type="Pfam" id="PF26127">
    <property type="entry name" value="12TM_Mok13"/>
    <property type="match status" value="1"/>
</dbReference>
<keyword evidence="6" id="KW-0462">Maltose metabolism</keyword>
<feature type="transmembrane region" description="Helical" evidence="9">
    <location>
        <begin position="2325"/>
        <end position="2344"/>
    </location>
</feature>
<dbReference type="Pfam" id="PF26111">
    <property type="entry name" value="Ig_Mok13"/>
    <property type="match status" value="1"/>
</dbReference>
<dbReference type="InterPro" id="IPR017853">
    <property type="entry name" value="GH"/>
</dbReference>
<feature type="transmembrane region" description="Helical" evidence="9">
    <location>
        <begin position="2172"/>
        <end position="2194"/>
    </location>
</feature>
<dbReference type="InterPro" id="IPR058658">
    <property type="entry name" value="Mok11-13/Ags1-like_Ig_2"/>
</dbReference>
<evidence type="ECO:0000256" key="4">
    <source>
        <dbReference type="ARBA" id="ARBA00022679"/>
    </source>
</evidence>
<keyword evidence="10" id="KW-0732">Signal</keyword>
<dbReference type="Proteomes" id="UP000383932">
    <property type="component" value="Unassembled WGS sequence"/>
</dbReference>
<dbReference type="Pfam" id="PF00534">
    <property type="entry name" value="Glycos_transf_1"/>
    <property type="match status" value="1"/>
</dbReference>
<dbReference type="InterPro" id="IPR013534">
    <property type="entry name" value="Starch_synth_cat_dom"/>
</dbReference>
<dbReference type="EMBL" id="SSOP01000007">
    <property type="protein sequence ID" value="KAB5595708.1"/>
    <property type="molecule type" value="Genomic_DNA"/>
</dbReference>
<dbReference type="InterPro" id="IPR001296">
    <property type="entry name" value="Glyco_trans_1"/>
</dbReference>
<evidence type="ECO:0000259" key="11">
    <source>
        <dbReference type="SMART" id="SM00642"/>
    </source>
</evidence>
<dbReference type="InterPro" id="IPR058655">
    <property type="entry name" value="Mok11-14/Ags1-like"/>
</dbReference>
<proteinExistence type="inferred from homology"/>
<evidence type="ECO:0000256" key="10">
    <source>
        <dbReference type="SAM" id="SignalP"/>
    </source>
</evidence>
<dbReference type="Gene3D" id="3.90.400.10">
    <property type="entry name" value="Oligo-1,6-glucosidase, Domain 2"/>
    <property type="match status" value="1"/>
</dbReference>
<evidence type="ECO:0000256" key="1">
    <source>
        <dbReference type="ARBA" id="ARBA00006122"/>
    </source>
</evidence>
<feature type="transmembrane region" description="Helical" evidence="9">
    <location>
        <begin position="2027"/>
        <end position="2045"/>
    </location>
</feature>
<comment type="similarity">
    <text evidence="1">Belongs to the glycosyltransferase group 1 family.</text>
</comment>
<keyword evidence="5" id="KW-0961">Cell wall biogenesis/degradation</keyword>
<feature type="region of interest" description="Disordered" evidence="8">
    <location>
        <begin position="1643"/>
        <end position="1743"/>
    </location>
</feature>
<dbReference type="FunFam" id="3.40.50.2000:FF:000157">
    <property type="entry name" value="Alpha-1,3-glucan synthase, variant"/>
    <property type="match status" value="1"/>
</dbReference>
<dbReference type="Gene3D" id="3.20.20.80">
    <property type="entry name" value="Glycosidases"/>
    <property type="match status" value="2"/>
</dbReference>
<gene>
    <name evidence="12" type="ORF">CTheo_946</name>
</gene>
<dbReference type="EC" id="2.4.1.183" evidence="2"/>
<dbReference type="GO" id="GO:0047657">
    <property type="term" value="F:alpha-1,3-glucan synthase activity"/>
    <property type="evidence" value="ECO:0007669"/>
    <property type="project" value="UniProtKB-EC"/>
</dbReference>
<feature type="transmembrane region" description="Helical" evidence="9">
    <location>
        <begin position="1066"/>
        <end position="1091"/>
    </location>
</feature>
<feature type="region of interest" description="Disordered" evidence="8">
    <location>
        <begin position="1859"/>
        <end position="1915"/>
    </location>
</feature>
<dbReference type="FunFam" id="3.40.50.2000:FF:000052">
    <property type="entry name" value="Alpha-1,3-glucan synthase Ags2"/>
    <property type="match status" value="1"/>
</dbReference>
<feature type="transmembrane region" description="Helical" evidence="9">
    <location>
        <begin position="1930"/>
        <end position="1950"/>
    </location>
</feature>
<organism evidence="12 13">
    <name type="scientific">Ceratobasidium theobromae</name>
    <dbReference type="NCBI Taxonomy" id="1582974"/>
    <lineage>
        <taxon>Eukaryota</taxon>
        <taxon>Fungi</taxon>
        <taxon>Dikarya</taxon>
        <taxon>Basidiomycota</taxon>
        <taxon>Agaricomycotina</taxon>
        <taxon>Agaricomycetes</taxon>
        <taxon>Cantharellales</taxon>
        <taxon>Ceratobasidiaceae</taxon>
        <taxon>Ceratobasidium</taxon>
    </lineage>
</organism>
<dbReference type="Pfam" id="PF08323">
    <property type="entry name" value="Glyco_transf_5"/>
    <property type="match status" value="1"/>
</dbReference>
<feature type="compositionally biased region" description="Polar residues" evidence="8">
    <location>
        <begin position="1685"/>
        <end position="1696"/>
    </location>
</feature>
<dbReference type="PANTHER" id="PTHR47182:SF2">
    <property type="entry name" value="CELL WALL ALPHA-1,3-GLUCAN SYNTHASE AGS1"/>
    <property type="match status" value="1"/>
</dbReference>
<evidence type="ECO:0000313" key="13">
    <source>
        <dbReference type="Proteomes" id="UP000383932"/>
    </source>
</evidence>
<dbReference type="SMART" id="SM00642">
    <property type="entry name" value="Aamy"/>
    <property type="match status" value="1"/>
</dbReference>
<dbReference type="Pfam" id="PF00128">
    <property type="entry name" value="Alpha-amylase"/>
    <property type="match status" value="1"/>
</dbReference>
<dbReference type="InterPro" id="IPR058659">
    <property type="entry name" value="Mok11-13/Ags1-like_CBM"/>
</dbReference>
<sequence>MWLPRPGPLGLAALALLSRTLAMPYNDALTDFNINTNKAAASVLEYDATRANTTYTPSPANWRDYPVYTILLDKFADGEPSNNDYFKTLFENDWREVNFRFGGDVRGLIRKLDYLKGMGVGTIFIAGTPFVNMPWQADSYSPIDFSVLDPHWGTIDDWRALTDAVHSHGMYLMLDFTVGTMGDMIAFEGFLNASTPFSINEYNAVWKKPRYSPWGIEEYIDFKIKNTYNSSCTLPVMWNDAGEMVDIKQQGCYASEFDQYGDMEAFGVHPDWNRQLSKFASVQDRLREWNSDVRDKIQVFSCIAIKALDFDAIRIDKATQVTVDALADWSSHTRACAKALGKTNFMIVGEVTGGDTFGSLYLGRGRTPTQRPTSFATGANLTSSQNQYFLREQTRHSLDAVAFHYSIYRALTRILGMDGNLQVAYDTDPNFFQTWVTMMQSNDFLNAETGLLDPRHMYGISNFDVFRWSGLVNGTQKMILGTFINSLLMPGMPLIYYGEEQDFYLFDNSASNYLFGRQPMTSSSAWQDHGCYRLGSEQYFNIRLEKALLGCQDDWNSLDHFDPTAGSRRMMSHFHYLRKQYPVLTDGFQLLQRGNWTTRIQLPGSNHTQTEIGWWSVSRSPIPNIQTNFNATVNDVWMIFTNMNETKSYSYACSSNEWVSTPYVGGTTIRNLFYPYEALTLEDSQSSFNNNGRAPWVGCLPSITLEPYSFKAFVPAANWIAPPPALTRFSPGHDARLHAESGDTNATTIDIVLEFNTPMSCTSVTGGISFNMASSGQGSTPTINQSSVKCANVTNPVAPLLPGDSPSAWSWSATLNNVPDGILEIMINNVGTEDNQRFTGNIDHLLVRKGSSKNVMVFPHADYDNEAFGYSNGEYTFTHKALGADRFRYSWNYGKNWTEWKAYEAVTTIPGSIFEKNDVIFWEGQHIIMQYWSELASSSTAVVHADRGHSNPRRVPQFIARGPFNTWGFDAGIDAQFTQKDSGVWELPIMATWPTYVQLNVFSYDDYFYGDVDGDGVMDRLPPNSAAPNYLNMSAPPKPYLSWVIKVDDKTRGWYLEPRGNAMVGAILYALLLSIPLITAVLAVVIFRWNFYEIKVNKWGMTPKNDASSYFPILGALGIMKANSHSDDKHGGIPGTPVVEKASHGNKAYTGPVIGWPENPHKRRQVLIATLEYEIIDWKLKVKIGGLGVMSSLMGKAMTDCDIYWVVPKVKDVEYPAGDPADPIEVIIFGEPYLIEVEYHVLDNITYIILDSPVFRAQTKADPYPARMDDLSSAIFYSTWNQAIAETVRRFPVIDIYHINDYHGALAPLYLLPKVLPVCLSLHNAEFQGLWPLRTKEEMKEVCSAFNISKEVCTKYVQFGNTFNLLHAAASFISVHQKSTGVAGVSDKYGKRSWARYPALWTLKHVDSLPNPDPSDIAALDEQPVDLAHIKIDEDAESKRPEHKRQAQEWAGIKQDPKADLFVFVGRWSKQKGVDVIADVMPSLLEKKPSIQLICVGPVIDLYGRFAAEKLARLMEMYPDRVFSKPEFTALPPFLFSGADFALIPSRDEPFGLVAVEFGRKGALGVGSRLGGLGLMPGWWFPVESTSTGHMLSQFTKTIKLALKSTEEERAILRARSAVQRFPVVEWRQRMEDFHRRSINTSRRLAGSEAWSEKDCIQPGQSGNRAIQGIDTEDWDPVHQPEPSQPNWDAQSTRSGISMGDTLHAPRATHHPNSSRASFQSEASDYDDHSVAPSPTANKDEFGGFLNRANKAIAREHKHVADPFLDENAAPHRPFGAHSRVSSVESISSIVDEKGASSPLNKAMASFTDADGEVAQAFVAKLQLLTAENSKSELSIEKFLTKSEEAFFDKVKREKINSSAASIRSHRESTWGTPSHFDSRPASPAGFPQTPGTPGQGFDTQNYSGPLPNEHDTPNMTSLQIKMQRTVFGWPLYTVIIAIGQMLGMTSFQITLLSGQNWQTDLQLYVLGGVFLAASIVWWTLFRLKPSVYVLSAPWIFYALAFFLIGLPALSNGLAEYRPAFGSAATWSYAVASAAGFLFFGLNFGEEAGAATEVWTTRACIVQGSQQIWVAALWYWGYRLNGSDTTVRPPWWTIVILWPLAVVCLLFGYCLMWGLPEYYRQVPPKVPNFVKTLFRRNIVVWFLISEILRDYWLSGPYGRNWTFLWSAPIPKWAILLLVIAFFIFVWGIMMGILTQISKTHTWFLPVFAVGLGAPRWCQMLWGTSSLALYIPWAGSAGPYLGTSLWLWLGVLDAIQGVGLGMILLQTLSRFHVCATLALSQVIGSICVMVARATAPNRVGPSSVFPDAAKWDFETEGLKGSPMASVAFWAALCCQLLIVFGYFWFYRKEQLSRP</sequence>
<dbReference type="Pfam" id="PF26122">
    <property type="entry name" value="CBM_Mok13"/>
    <property type="match status" value="1"/>
</dbReference>
<feature type="transmembrane region" description="Helical" evidence="9">
    <location>
        <begin position="2133"/>
        <end position="2152"/>
    </location>
</feature>
<evidence type="ECO:0000256" key="6">
    <source>
        <dbReference type="ARBA" id="ARBA00026248"/>
    </source>
</evidence>
<keyword evidence="13" id="KW-1185">Reference proteome</keyword>
<dbReference type="PANTHER" id="PTHR47182">
    <property type="entry name" value="CELL WALL ALPHA-1,3-GLUCAN SYNTHASE AGS1-RELATED"/>
    <property type="match status" value="1"/>
</dbReference>
<feature type="transmembrane region" description="Helical" evidence="9">
    <location>
        <begin position="2276"/>
        <end position="2294"/>
    </location>
</feature>
<evidence type="ECO:0000256" key="3">
    <source>
        <dbReference type="ARBA" id="ARBA00022676"/>
    </source>
</evidence>
<feature type="signal peptide" evidence="10">
    <location>
        <begin position="1"/>
        <end position="22"/>
    </location>
</feature>
<dbReference type="InterPro" id="IPR058654">
    <property type="entry name" value="Mok11-14/Ags1-like_TM"/>
</dbReference>
<feature type="chain" id="PRO_5024334942" description="alpha-1,3-glucan synthase" evidence="10">
    <location>
        <begin position="23"/>
        <end position="2353"/>
    </location>
</feature>
<feature type="transmembrane region" description="Helical" evidence="9">
    <location>
        <begin position="2206"/>
        <end position="2232"/>
    </location>
</feature>
<dbReference type="GO" id="GO:0000023">
    <property type="term" value="P:maltose metabolic process"/>
    <property type="evidence" value="ECO:0007669"/>
    <property type="project" value="UniProtKB-KW"/>
</dbReference>
<protein>
    <recommendedName>
        <fullName evidence="2">alpha-1,3-glucan synthase</fullName>
        <ecNumber evidence="2">2.4.1.183</ecNumber>
    </recommendedName>
</protein>
<accession>A0A5N5QVK3</accession>
<dbReference type="InterPro" id="IPR006047">
    <property type="entry name" value="GH13_cat_dom"/>
</dbReference>
<dbReference type="InterPro" id="IPR058656">
    <property type="entry name" value="Mok11-13/Ags1-like_GH"/>
</dbReference>
<feature type="transmembrane region" description="Helical" evidence="9">
    <location>
        <begin position="2244"/>
        <end position="2264"/>
    </location>
</feature>
<keyword evidence="9" id="KW-0812">Transmembrane</keyword>
<evidence type="ECO:0000256" key="2">
    <source>
        <dbReference type="ARBA" id="ARBA00012688"/>
    </source>
</evidence>
<feature type="domain" description="Glycosyl hydrolase family 13 catalytic" evidence="11">
    <location>
        <begin position="69"/>
        <end position="562"/>
    </location>
</feature>
<keyword evidence="9" id="KW-0472">Membrane</keyword>
<reference evidence="12 13" key="1">
    <citation type="journal article" date="2019" name="Fungal Biol. Biotechnol.">
        <title>Draft genome sequence of fastidious pathogen Ceratobasidium theobromae, which causes vascular-streak dieback in Theobroma cacao.</title>
        <authorList>
            <person name="Ali S.S."/>
            <person name="Asman A."/>
            <person name="Shao J."/>
            <person name="Firmansyah A.P."/>
            <person name="Susilo A.W."/>
            <person name="Rosmana A."/>
            <person name="McMahon P."/>
            <person name="Junaid M."/>
            <person name="Guest D."/>
            <person name="Kheng T.Y."/>
            <person name="Meinhardt L.W."/>
            <person name="Bailey B.A."/>
        </authorList>
    </citation>
    <scope>NUCLEOTIDE SEQUENCE [LARGE SCALE GENOMIC DNA]</scope>
    <source>
        <strain evidence="12 13">CT2</strain>
    </source>
</reference>
<name>A0A5N5QVK3_9AGAM</name>
<keyword evidence="9" id="KW-1133">Transmembrane helix</keyword>
<dbReference type="SUPFAM" id="SSF51445">
    <property type="entry name" value="(Trans)glycosidases"/>
    <property type="match status" value="1"/>
</dbReference>
<feature type="transmembrane region" description="Helical" evidence="9">
    <location>
        <begin position="1988"/>
        <end position="2007"/>
    </location>
</feature>
<feature type="compositionally biased region" description="Low complexity" evidence="8">
    <location>
        <begin position="1886"/>
        <end position="1901"/>
    </location>
</feature>
<evidence type="ECO:0000256" key="5">
    <source>
        <dbReference type="ARBA" id="ARBA00023316"/>
    </source>
</evidence>
<dbReference type="InterPro" id="IPR058657">
    <property type="entry name" value="Mok11-13/Ags1-like_Ig"/>
</dbReference>
<dbReference type="Gene3D" id="3.40.50.2000">
    <property type="entry name" value="Glycogen Phosphorylase B"/>
    <property type="match status" value="2"/>
</dbReference>
<dbReference type="GO" id="GO:0090599">
    <property type="term" value="F:alpha-glucosidase activity"/>
    <property type="evidence" value="ECO:0007669"/>
    <property type="project" value="UniProtKB-ARBA"/>
</dbReference>